<accession>A0A8H3I9C0</accession>
<name>A0A8H3I9C0_9LECA</name>
<dbReference type="EMBL" id="CAJPDQ010000007">
    <property type="protein sequence ID" value="CAF9912265.1"/>
    <property type="molecule type" value="Genomic_DNA"/>
</dbReference>
<feature type="region of interest" description="Disordered" evidence="1">
    <location>
        <begin position="291"/>
        <end position="314"/>
    </location>
</feature>
<dbReference type="InterPro" id="IPR057684">
    <property type="entry name" value="DUF7924"/>
</dbReference>
<dbReference type="Proteomes" id="UP000664169">
    <property type="component" value="Unassembled WGS sequence"/>
</dbReference>
<feature type="region of interest" description="Disordered" evidence="1">
    <location>
        <begin position="1"/>
        <end position="31"/>
    </location>
</feature>
<evidence type="ECO:0000256" key="1">
    <source>
        <dbReference type="SAM" id="MobiDB-lite"/>
    </source>
</evidence>
<feature type="compositionally biased region" description="Polar residues" evidence="1">
    <location>
        <begin position="291"/>
        <end position="302"/>
    </location>
</feature>
<dbReference type="Pfam" id="PF25545">
    <property type="entry name" value="DUF7924"/>
    <property type="match status" value="1"/>
</dbReference>
<proteinExistence type="predicted"/>
<dbReference type="AlphaFoldDB" id="A0A8H3I9C0"/>
<evidence type="ECO:0000313" key="3">
    <source>
        <dbReference type="EMBL" id="CAF9912265.1"/>
    </source>
</evidence>
<organism evidence="3 4">
    <name type="scientific">Gomphillus americanus</name>
    <dbReference type="NCBI Taxonomy" id="1940652"/>
    <lineage>
        <taxon>Eukaryota</taxon>
        <taxon>Fungi</taxon>
        <taxon>Dikarya</taxon>
        <taxon>Ascomycota</taxon>
        <taxon>Pezizomycotina</taxon>
        <taxon>Lecanoromycetes</taxon>
        <taxon>OSLEUM clade</taxon>
        <taxon>Ostropomycetidae</taxon>
        <taxon>Ostropales</taxon>
        <taxon>Graphidaceae</taxon>
        <taxon>Gomphilloideae</taxon>
        <taxon>Gomphillus</taxon>
    </lineage>
</organism>
<reference evidence="3" key="1">
    <citation type="submission" date="2021-03" db="EMBL/GenBank/DDBJ databases">
        <authorList>
            <person name="Tagirdzhanova G."/>
        </authorList>
    </citation>
    <scope>NUCLEOTIDE SEQUENCE</scope>
</reference>
<sequence length="314" mass="35012">MPRQNSNVAEYRKASHRPEPRKTSDRTQHALGIRAYTIDASKGTEFEEPKNMEEIREIARQARRSLSPSVFTPSAHKKFKQELSAAKKERQADKAFDTIEGSVNDYHCRSGHIPFTNLRPLTDGTLTAPNPDVYHGSRPENINVKVCNELQYLIIPSTQTDLPVLPNCFVAVKGPDGNLRVAEIQARYDGAIGARAMHALQTWGQTEKAFDGNAYTIASVFSGGTLKLYTTHPVEVSGRDEYVMTVIETFTVDGSRAKFLEAVTAYRNLRDWPKDCRDTFVEAANSSAGSRMNNQLNYATPSTEDDLLSQPSVR</sequence>
<evidence type="ECO:0000313" key="4">
    <source>
        <dbReference type="Proteomes" id="UP000664169"/>
    </source>
</evidence>
<feature type="compositionally biased region" description="Basic and acidic residues" evidence="1">
    <location>
        <begin position="10"/>
        <end position="28"/>
    </location>
</feature>
<keyword evidence="4" id="KW-1185">Reference proteome</keyword>
<comment type="caution">
    <text evidence="3">The sequence shown here is derived from an EMBL/GenBank/DDBJ whole genome shotgun (WGS) entry which is preliminary data.</text>
</comment>
<feature type="domain" description="DUF7924" evidence="2">
    <location>
        <begin position="101"/>
        <end position="272"/>
    </location>
</feature>
<protein>
    <recommendedName>
        <fullName evidence="2">DUF7924 domain-containing protein</fullName>
    </recommendedName>
</protein>
<dbReference type="OrthoDB" id="5336565at2759"/>
<evidence type="ECO:0000259" key="2">
    <source>
        <dbReference type="Pfam" id="PF25545"/>
    </source>
</evidence>
<gene>
    <name evidence="3" type="ORF">GOMPHAMPRED_007614</name>
</gene>